<comment type="caution">
    <text evidence="8">The sequence shown here is derived from an EMBL/GenBank/DDBJ whole genome shotgun (WGS) entry which is preliminary data.</text>
</comment>
<dbReference type="EMBL" id="JAJGNP010000001">
    <property type="protein sequence ID" value="MCC4231375.1"/>
    <property type="molecule type" value="Genomic_DNA"/>
</dbReference>
<dbReference type="InterPro" id="IPR037185">
    <property type="entry name" value="EmrE-like"/>
</dbReference>
<sequence>MIGLVASLLFVLIWSTGFIVARAVVPHGAPELVLAIRLGATTGLLAGAAAFAGQSWPRGHRLGLHLAAGAMLHGLYLTVSWWSVSRGMPAGIMSLLGATQPLMVAVASVAFLGDRLPGRSWLGLFIAITGVVCVLMPAIESSGTTAVSVIPVLAGIFAIIAMTGGTLIQRGQIASDPILMSGAAQNLGGTIVAVSATLIVGEWRWDNDPILWIGLGWSVLGLSAGGLSLLVWLVRHQGPTAMSMLLLLVPPLAAIEAWALFGEQLGPVQLIGFALALGGVLLGRSQGRAKVRDAAAELVEPA</sequence>
<dbReference type="SUPFAM" id="SSF103481">
    <property type="entry name" value="Multidrug resistance efflux transporter EmrE"/>
    <property type="match status" value="2"/>
</dbReference>
<name>A0ABS8GYM0_9SPHN</name>
<keyword evidence="3 6" id="KW-0812">Transmembrane</keyword>
<reference evidence="8 9" key="1">
    <citation type="submission" date="2021-10" db="EMBL/GenBank/DDBJ databases">
        <title>The diversity and Nitrogen Metabolism of Culturable Nitrate-Utilizing Bacteria Within the Oxygen Minimum Zone of the Changjiang (Yangtze River)Estuary.</title>
        <authorList>
            <person name="Zhang D."/>
            <person name="Zheng J."/>
            <person name="Liu S."/>
            <person name="He W."/>
        </authorList>
    </citation>
    <scope>NUCLEOTIDE SEQUENCE [LARGE SCALE GENOMIC DNA]</scope>
    <source>
        <strain evidence="8 9">FXH275-2</strain>
    </source>
</reference>
<feature type="transmembrane region" description="Helical" evidence="6">
    <location>
        <begin position="32"/>
        <end position="52"/>
    </location>
</feature>
<feature type="transmembrane region" description="Helical" evidence="6">
    <location>
        <begin position="212"/>
        <end position="234"/>
    </location>
</feature>
<feature type="transmembrane region" description="Helical" evidence="6">
    <location>
        <begin position="267"/>
        <end position="283"/>
    </location>
</feature>
<evidence type="ECO:0000256" key="4">
    <source>
        <dbReference type="ARBA" id="ARBA00022989"/>
    </source>
</evidence>
<gene>
    <name evidence="8" type="ORF">LL253_01575</name>
</gene>
<keyword evidence="9" id="KW-1185">Reference proteome</keyword>
<evidence type="ECO:0000313" key="9">
    <source>
        <dbReference type="Proteomes" id="UP001198830"/>
    </source>
</evidence>
<comment type="subcellular location">
    <subcellularLocation>
        <location evidence="1">Membrane</location>
        <topology evidence="1">Multi-pass membrane protein</topology>
    </subcellularLocation>
</comment>
<dbReference type="PANTHER" id="PTHR32322:SF2">
    <property type="entry name" value="EAMA DOMAIN-CONTAINING PROTEIN"/>
    <property type="match status" value="1"/>
</dbReference>
<feature type="transmembrane region" description="Helical" evidence="6">
    <location>
        <begin position="179"/>
        <end position="200"/>
    </location>
</feature>
<protein>
    <submittedName>
        <fullName evidence="8">DMT family transporter</fullName>
    </submittedName>
</protein>
<evidence type="ECO:0000313" key="8">
    <source>
        <dbReference type="EMBL" id="MCC4231375.1"/>
    </source>
</evidence>
<evidence type="ECO:0000256" key="5">
    <source>
        <dbReference type="ARBA" id="ARBA00023136"/>
    </source>
</evidence>
<evidence type="ECO:0000256" key="2">
    <source>
        <dbReference type="ARBA" id="ARBA00007362"/>
    </source>
</evidence>
<dbReference type="InterPro" id="IPR050638">
    <property type="entry name" value="AA-Vitamin_Transporters"/>
</dbReference>
<accession>A0ABS8GYM0</accession>
<keyword evidence="4 6" id="KW-1133">Transmembrane helix</keyword>
<organism evidence="8 9">
    <name type="scientific">Sphingobium soli</name>
    <dbReference type="NCBI Taxonomy" id="1591116"/>
    <lineage>
        <taxon>Bacteria</taxon>
        <taxon>Pseudomonadati</taxon>
        <taxon>Pseudomonadota</taxon>
        <taxon>Alphaproteobacteria</taxon>
        <taxon>Sphingomonadales</taxon>
        <taxon>Sphingomonadaceae</taxon>
        <taxon>Sphingobium</taxon>
    </lineage>
</organism>
<dbReference type="RefSeq" id="WP_228225937.1">
    <property type="nucleotide sequence ID" value="NZ_JAJGNP010000001.1"/>
</dbReference>
<dbReference type="PANTHER" id="PTHR32322">
    <property type="entry name" value="INNER MEMBRANE TRANSPORTER"/>
    <property type="match status" value="1"/>
</dbReference>
<feature type="domain" description="EamA" evidence="7">
    <location>
        <begin position="152"/>
        <end position="282"/>
    </location>
</feature>
<dbReference type="InterPro" id="IPR000620">
    <property type="entry name" value="EamA_dom"/>
</dbReference>
<feature type="transmembrane region" description="Helical" evidence="6">
    <location>
        <begin position="90"/>
        <end position="113"/>
    </location>
</feature>
<evidence type="ECO:0000256" key="3">
    <source>
        <dbReference type="ARBA" id="ARBA00022692"/>
    </source>
</evidence>
<keyword evidence="5 6" id="KW-0472">Membrane</keyword>
<dbReference type="Pfam" id="PF00892">
    <property type="entry name" value="EamA"/>
    <property type="match status" value="2"/>
</dbReference>
<proteinExistence type="inferred from homology"/>
<feature type="transmembrane region" description="Helical" evidence="6">
    <location>
        <begin position="120"/>
        <end position="139"/>
    </location>
</feature>
<evidence type="ECO:0000256" key="1">
    <source>
        <dbReference type="ARBA" id="ARBA00004141"/>
    </source>
</evidence>
<feature type="transmembrane region" description="Helical" evidence="6">
    <location>
        <begin position="145"/>
        <end position="167"/>
    </location>
</feature>
<feature type="transmembrane region" description="Helical" evidence="6">
    <location>
        <begin position="241"/>
        <end position="261"/>
    </location>
</feature>
<comment type="similarity">
    <text evidence="2">Belongs to the EamA transporter family.</text>
</comment>
<feature type="domain" description="EamA" evidence="7">
    <location>
        <begin position="2"/>
        <end position="135"/>
    </location>
</feature>
<evidence type="ECO:0000259" key="7">
    <source>
        <dbReference type="Pfam" id="PF00892"/>
    </source>
</evidence>
<dbReference type="Proteomes" id="UP001198830">
    <property type="component" value="Unassembled WGS sequence"/>
</dbReference>
<evidence type="ECO:0000256" key="6">
    <source>
        <dbReference type="SAM" id="Phobius"/>
    </source>
</evidence>
<feature type="transmembrane region" description="Helical" evidence="6">
    <location>
        <begin position="64"/>
        <end position="84"/>
    </location>
</feature>